<dbReference type="InterPro" id="IPR051329">
    <property type="entry name" value="NIR_SIR_4Fe-4S"/>
</dbReference>
<sequence length="708" mass="79577">MKSFRTELENPVVEQEIIELEKKIRQYLTGELHPDRFKSLRLARGIYGQRQKGVQMIRIKLPQGRLTTAQLKRIADISDEYATGNLHLTTRQDIQLHFVSLERTPELWTKLAMDDLTIREACGNTVRNITGSHLAGVDPNEPFDVTPYADAAFRYFLRNPVCQDMGRKFKIGFSSSEQDEAFAYIHDIGLIPRIQEKDGKLVKGFKVVVGGGLGAQPFTAKLAFEFLPAEDLLPYIEAVLRVFDRYGERTNRHKARMKYLIEKLGMEKFTELVQAEYKGLKAFHVPIEFHEQLEHLPERIEIPPYTISNTEKFQAWLITNVIPQKQTGYRGVYLKITNGNISSDTARKLADLVKSLAADQMRVTNNQGIFIRYVPEQALGYLFTRLDELGLAEPGFDSTADVTSCPGTDTCNLGISNSTGIARMLEQVILQEYPQLIYNKDIKIKISGCMNSCGQHGIATIGFHGASLKAGGKVLPALQVLLGGGPTGHGEGRLAEKITKVPSKRAPQALRLILNDYLKNAQPGETFNAYYDRQGKNYFYNLLKPLTDLTNLQPDDFIDWGQEVEYSTAVGVGECASVVVDLVYVLLNEAEEKLEIADQWLKDGNYGDAVYQAYTASVYAAKALLLDKEVNCNTHIGIINDFDQHFQAAEFDVAPSFASFVLQINQHEPKPDFAEAYLHQAHRFLQKARTYHQQRSIAVADAQETIPS</sequence>
<evidence type="ECO:0000259" key="9">
    <source>
        <dbReference type="Pfam" id="PF05168"/>
    </source>
</evidence>
<dbReference type="GO" id="GO:0020037">
    <property type="term" value="F:heme binding"/>
    <property type="evidence" value="ECO:0007669"/>
    <property type="project" value="InterPro"/>
</dbReference>
<accession>A0A1I7NIQ9</accession>
<dbReference type="Gene3D" id="1.20.120.330">
    <property type="entry name" value="Nucleotidyltransferases domain 2"/>
    <property type="match status" value="1"/>
</dbReference>
<dbReference type="PANTHER" id="PTHR32439">
    <property type="entry name" value="FERREDOXIN--NITRITE REDUCTASE, CHLOROPLASTIC"/>
    <property type="match status" value="1"/>
</dbReference>
<dbReference type="AlphaFoldDB" id="A0A1I7NIQ9"/>
<keyword evidence="1" id="KW-0004">4Fe-4S</keyword>
<evidence type="ECO:0000256" key="3">
    <source>
        <dbReference type="ARBA" id="ARBA00022723"/>
    </source>
</evidence>
<keyword evidence="4" id="KW-0560">Oxidoreductase</keyword>
<dbReference type="STRING" id="1393122.SAMN05660895_2025"/>
<dbReference type="Pfam" id="PF05168">
    <property type="entry name" value="HEPN"/>
    <property type="match status" value="1"/>
</dbReference>
<dbReference type="GO" id="GO:0051539">
    <property type="term" value="F:4 iron, 4 sulfur cluster binding"/>
    <property type="evidence" value="ECO:0007669"/>
    <property type="project" value="UniProtKB-KW"/>
</dbReference>
<dbReference type="SUPFAM" id="SSF55124">
    <property type="entry name" value="Nitrite/Sulfite reductase N-terminal domain-like"/>
    <property type="match status" value="2"/>
</dbReference>
<dbReference type="InterPro" id="IPR045854">
    <property type="entry name" value="NO2/SO3_Rdtase_4Fe4S_sf"/>
</dbReference>
<dbReference type="EMBL" id="FPCJ01000001">
    <property type="protein sequence ID" value="SFV34528.1"/>
    <property type="molecule type" value="Genomic_DNA"/>
</dbReference>
<dbReference type="InterPro" id="IPR005117">
    <property type="entry name" value="NiRdtase/SiRdtase_haem-b_fer"/>
</dbReference>
<reference evidence="11" key="1">
    <citation type="submission" date="2016-10" db="EMBL/GenBank/DDBJ databases">
        <authorList>
            <person name="Varghese N."/>
            <person name="Submissions S."/>
        </authorList>
    </citation>
    <scope>NUCLEOTIDE SEQUENCE [LARGE SCALE GENOMIC DNA]</scope>
    <source>
        <strain evidence="11">DSM 14807</strain>
    </source>
</reference>
<dbReference type="InterPro" id="IPR036136">
    <property type="entry name" value="Nit/Sulf_reduc_fer-like_dom_sf"/>
</dbReference>
<dbReference type="GO" id="GO:0046872">
    <property type="term" value="F:metal ion binding"/>
    <property type="evidence" value="ECO:0007669"/>
    <property type="project" value="UniProtKB-KW"/>
</dbReference>
<keyword evidence="6" id="KW-0411">Iron-sulfur</keyword>
<dbReference type="OrthoDB" id="9803707at2"/>
<evidence type="ECO:0000313" key="10">
    <source>
        <dbReference type="EMBL" id="SFV34528.1"/>
    </source>
</evidence>
<dbReference type="Pfam" id="PF01077">
    <property type="entry name" value="NIR_SIR"/>
    <property type="match status" value="2"/>
</dbReference>
<evidence type="ECO:0000259" key="8">
    <source>
        <dbReference type="Pfam" id="PF03460"/>
    </source>
</evidence>
<keyword evidence="5" id="KW-0408">Iron</keyword>
<proteinExistence type="predicted"/>
<feature type="domain" description="Nitrite/sulphite reductase 4Fe-4S" evidence="7">
    <location>
        <begin position="398"/>
        <end position="542"/>
    </location>
</feature>
<dbReference type="InterPro" id="IPR006067">
    <property type="entry name" value="NO2/SO3_Rdtase_4Fe4S_dom"/>
</dbReference>
<evidence type="ECO:0000256" key="2">
    <source>
        <dbReference type="ARBA" id="ARBA00022617"/>
    </source>
</evidence>
<keyword evidence="2" id="KW-0349">Heme</keyword>
<keyword evidence="3" id="KW-0479">Metal-binding</keyword>
<evidence type="ECO:0000256" key="6">
    <source>
        <dbReference type="ARBA" id="ARBA00023014"/>
    </source>
</evidence>
<dbReference type="Pfam" id="PF03460">
    <property type="entry name" value="NIR_SIR_ferr"/>
    <property type="match status" value="2"/>
</dbReference>
<dbReference type="PANTHER" id="PTHR32439:SF9">
    <property type="entry name" value="BLR3264 PROTEIN"/>
    <property type="match status" value="1"/>
</dbReference>
<gene>
    <name evidence="10" type="ORF">SAMN05660895_2025</name>
</gene>
<name>A0A1I7NIQ9_9BACT</name>
<dbReference type="Proteomes" id="UP000199537">
    <property type="component" value="Unassembled WGS sequence"/>
</dbReference>
<protein>
    <submittedName>
        <fullName evidence="10">Sulfite reductase (Ferredoxin)</fullName>
    </submittedName>
</protein>
<feature type="domain" description="Nitrite/sulphite reductase 4Fe-4S" evidence="7">
    <location>
        <begin position="122"/>
        <end position="277"/>
    </location>
</feature>
<evidence type="ECO:0000256" key="1">
    <source>
        <dbReference type="ARBA" id="ARBA00022485"/>
    </source>
</evidence>
<keyword evidence="11" id="KW-1185">Reference proteome</keyword>
<evidence type="ECO:0000313" key="11">
    <source>
        <dbReference type="Proteomes" id="UP000199537"/>
    </source>
</evidence>
<evidence type="ECO:0000256" key="5">
    <source>
        <dbReference type="ARBA" id="ARBA00023004"/>
    </source>
</evidence>
<dbReference type="Gene3D" id="3.30.413.10">
    <property type="entry name" value="Sulfite Reductase Hemoprotein, domain 1"/>
    <property type="match status" value="2"/>
</dbReference>
<dbReference type="SUPFAM" id="SSF56014">
    <property type="entry name" value="Nitrite and sulphite reductase 4Fe-4S domain-like"/>
    <property type="match status" value="2"/>
</dbReference>
<feature type="domain" description="Nitrite/Sulfite reductase ferredoxin-like" evidence="8">
    <location>
        <begin position="322"/>
        <end position="388"/>
    </location>
</feature>
<dbReference type="RefSeq" id="WP_092460208.1">
    <property type="nucleotide sequence ID" value="NZ_FPCJ01000001.1"/>
</dbReference>
<organism evidence="10 11">
    <name type="scientific">Thermoflavifilum thermophilum</name>
    <dbReference type="NCBI Taxonomy" id="1393122"/>
    <lineage>
        <taxon>Bacteria</taxon>
        <taxon>Pseudomonadati</taxon>
        <taxon>Bacteroidota</taxon>
        <taxon>Chitinophagia</taxon>
        <taxon>Chitinophagales</taxon>
        <taxon>Chitinophagaceae</taxon>
        <taxon>Thermoflavifilum</taxon>
    </lineage>
</organism>
<evidence type="ECO:0000259" key="7">
    <source>
        <dbReference type="Pfam" id="PF01077"/>
    </source>
</evidence>
<dbReference type="InterPro" id="IPR007842">
    <property type="entry name" value="HEPN_dom"/>
</dbReference>
<feature type="domain" description="Nitrite/Sulfite reductase ferredoxin-like" evidence="8">
    <location>
        <begin position="47"/>
        <end position="112"/>
    </location>
</feature>
<dbReference type="GO" id="GO:0016491">
    <property type="term" value="F:oxidoreductase activity"/>
    <property type="evidence" value="ECO:0007669"/>
    <property type="project" value="UniProtKB-KW"/>
</dbReference>
<evidence type="ECO:0000256" key="4">
    <source>
        <dbReference type="ARBA" id="ARBA00023002"/>
    </source>
</evidence>
<feature type="domain" description="HEPN" evidence="9">
    <location>
        <begin position="585"/>
        <end position="648"/>
    </location>
</feature>
<dbReference type="Gene3D" id="3.90.480.10">
    <property type="entry name" value="Sulfite Reductase Hemoprotein,Domain 2"/>
    <property type="match status" value="1"/>
</dbReference>